<dbReference type="EMBL" id="JBHTKY010000035">
    <property type="protein sequence ID" value="MFD1167279.1"/>
    <property type="molecule type" value="Genomic_DNA"/>
</dbReference>
<dbReference type="EC" id="1.-.-.-" evidence="6"/>
<gene>
    <name evidence="6" type="ORF">ACFQ2C_16895</name>
</gene>
<dbReference type="Gene3D" id="3.40.50.360">
    <property type="match status" value="1"/>
</dbReference>
<dbReference type="PANTHER" id="PTHR46305">
    <property type="match status" value="1"/>
</dbReference>
<protein>
    <submittedName>
        <fullName evidence="6">NAD(P)H-dependent oxidoreductase</fullName>
        <ecNumber evidence="6">1.-.-.-</ecNumber>
    </submittedName>
</protein>
<evidence type="ECO:0000313" key="6">
    <source>
        <dbReference type="EMBL" id="MFD1167279.1"/>
    </source>
</evidence>
<dbReference type="PANTHER" id="PTHR46305:SF3">
    <property type="entry name" value="NADPH:QUINONE OXIDOREDUCTASE MDAB"/>
    <property type="match status" value="1"/>
</dbReference>
<reference evidence="7" key="1">
    <citation type="journal article" date="2019" name="Int. J. Syst. Evol. Microbiol.">
        <title>The Global Catalogue of Microorganisms (GCM) 10K type strain sequencing project: providing services to taxonomists for standard genome sequencing and annotation.</title>
        <authorList>
            <consortium name="The Broad Institute Genomics Platform"/>
            <consortium name="The Broad Institute Genome Sequencing Center for Infectious Disease"/>
            <person name="Wu L."/>
            <person name="Ma J."/>
        </authorList>
    </citation>
    <scope>NUCLEOTIDE SEQUENCE [LARGE SCALE GENOMIC DNA]</scope>
    <source>
        <strain evidence="7">CCUG 52468</strain>
    </source>
</reference>
<proteinExistence type="inferred from homology"/>
<evidence type="ECO:0000256" key="1">
    <source>
        <dbReference type="ARBA" id="ARBA00001974"/>
    </source>
</evidence>
<comment type="cofactor">
    <cofactor evidence="1">
        <name>FAD</name>
        <dbReference type="ChEBI" id="CHEBI:57692"/>
    </cofactor>
</comment>
<dbReference type="SUPFAM" id="SSF52218">
    <property type="entry name" value="Flavoproteins"/>
    <property type="match status" value="1"/>
</dbReference>
<comment type="caution">
    <text evidence="6">The sequence shown here is derived from an EMBL/GenBank/DDBJ whole genome shotgun (WGS) entry which is preliminary data.</text>
</comment>
<evidence type="ECO:0000256" key="4">
    <source>
        <dbReference type="ARBA" id="ARBA00037981"/>
    </source>
</evidence>
<organism evidence="6 7">
    <name type="scientific">Sphingobacterium daejeonense</name>
    <dbReference type="NCBI Taxonomy" id="371142"/>
    <lineage>
        <taxon>Bacteria</taxon>
        <taxon>Pseudomonadati</taxon>
        <taxon>Bacteroidota</taxon>
        <taxon>Sphingobacteriia</taxon>
        <taxon>Sphingobacteriales</taxon>
        <taxon>Sphingobacteriaceae</taxon>
        <taxon>Sphingobacterium</taxon>
    </lineage>
</organism>
<keyword evidence="6" id="KW-0560">Oxidoreductase</keyword>
<accession>A0ABW3RQK4</accession>
<dbReference type="Proteomes" id="UP001597205">
    <property type="component" value="Unassembled WGS sequence"/>
</dbReference>
<dbReference type="GO" id="GO:0016491">
    <property type="term" value="F:oxidoreductase activity"/>
    <property type="evidence" value="ECO:0007669"/>
    <property type="project" value="UniProtKB-KW"/>
</dbReference>
<feature type="domain" description="Flavodoxin-like fold" evidence="5">
    <location>
        <begin position="1"/>
        <end position="192"/>
    </location>
</feature>
<dbReference type="Pfam" id="PF02525">
    <property type="entry name" value="Flavodoxin_2"/>
    <property type="match status" value="1"/>
</dbReference>
<dbReference type="InterPro" id="IPR052397">
    <property type="entry name" value="NADPH-QR_MdaB"/>
</dbReference>
<evidence type="ECO:0000256" key="2">
    <source>
        <dbReference type="ARBA" id="ARBA00022630"/>
    </source>
</evidence>
<evidence type="ECO:0000259" key="5">
    <source>
        <dbReference type="Pfam" id="PF02525"/>
    </source>
</evidence>
<keyword evidence="3" id="KW-0274">FAD</keyword>
<dbReference type="InterPro" id="IPR003680">
    <property type="entry name" value="Flavodoxin_fold"/>
</dbReference>
<sequence>MNIFIINAGQVFSHSGGALNRSITDWSSNYFQQNGYDVRVTDINDNFDPLEEVENFKWADIIVYHMPIWWFQVPNKFKFYIDEVFNAGHQNGMYFSDGRSRKNPAINYGKGGLMHGKKYMATTSWNAPDTAFTLEGEFFDQISVDNGILYGFHKMNQFVGMERIPGFHLHDVEKNATVERINNYHQQYLKHLANEFTAIESVCE</sequence>
<keyword evidence="2" id="KW-0285">Flavoprotein</keyword>
<dbReference type="InterPro" id="IPR029039">
    <property type="entry name" value="Flavoprotein-like_sf"/>
</dbReference>
<name>A0ABW3RQK4_9SPHI</name>
<evidence type="ECO:0000256" key="3">
    <source>
        <dbReference type="ARBA" id="ARBA00022827"/>
    </source>
</evidence>
<evidence type="ECO:0000313" key="7">
    <source>
        <dbReference type="Proteomes" id="UP001597205"/>
    </source>
</evidence>
<keyword evidence="7" id="KW-1185">Reference proteome</keyword>
<comment type="similarity">
    <text evidence="4">Belongs to the oxidoreductase MdaB family.</text>
</comment>
<dbReference type="RefSeq" id="WP_380898516.1">
    <property type="nucleotide sequence ID" value="NZ_JBHTKY010000035.1"/>
</dbReference>